<evidence type="ECO:0000313" key="3">
    <source>
        <dbReference type="Proteomes" id="UP000184295"/>
    </source>
</evidence>
<dbReference type="EMBL" id="FQUL01000077">
    <property type="protein sequence ID" value="SHF06116.1"/>
    <property type="molecule type" value="Genomic_DNA"/>
</dbReference>
<organism evidence="2 3">
    <name type="scientific">Ferrithrix thermotolerans DSM 19514</name>
    <dbReference type="NCBI Taxonomy" id="1121881"/>
    <lineage>
        <taxon>Bacteria</taxon>
        <taxon>Bacillati</taxon>
        <taxon>Actinomycetota</taxon>
        <taxon>Acidimicrobiia</taxon>
        <taxon>Acidimicrobiales</taxon>
        <taxon>Acidimicrobiaceae</taxon>
        <taxon>Ferrithrix</taxon>
    </lineage>
</organism>
<keyword evidence="3" id="KW-1185">Reference proteome</keyword>
<evidence type="ECO:0000313" key="2">
    <source>
        <dbReference type="EMBL" id="SHF06116.1"/>
    </source>
</evidence>
<reference evidence="3" key="1">
    <citation type="submission" date="2016-11" db="EMBL/GenBank/DDBJ databases">
        <authorList>
            <person name="Varghese N."/>
            <person name="Submissions S."/>
        </authorList>
    </citation>
    <scope>NUCLEOTIDE SEQUENCE [LARGE SCALE GENOMIC DNA]</scope>
    <source>
        <strain evidence="3">DSM 19514</strain>
    </source>
</reference>
<feature type="region of interest" description="Disordered" evidence="1">
    <location>
        <begin position="1"/>
        <end position="26"/>
    </location>
</feature>
<gene>
    <name evidence="2" type="ORF">SAMN02745225_02357</name>
</gene>
<name>A0A1M4YL36_9ACTN</name>
<protein>
    <submittedName>
        <fullName evidence="2">Uncharacterized protein</fullName>
    </submittedName>
</protein>
<dbReference type="AlphaFoldDB" id="A0A1M4YL36"/>
<sequence length="61" mass="7023">MIRYGRFEQSQAQRRGNELNQTLASPTRKSLDRATLTIYRVPFHCGQINLSASWLGDVRVD</sequence>
<feature type="compositionally biased region" description="Polar residues" evidence="1">
    <location>
        <begin position="8"/>
        <end position="26"/>
    </location>
</feature>
<proteinExistence type="predicted"/>
<dbReference type="Proteomes" id="UP000184295">
    <property type="component" value="Unassembled WGS sequence"/>
</dbReference>
<evidence type="ECO:0000256" key="1">
    <source>
        <dbReference type="SAM" id="MobiDB-lite"/>
    </source>
</evidence>
<accession>A0A1M4YL36</accession>